<evidence type="ECO:0008006" key="4">
    <source>
        <dbReference type="Google" id="ProtNLM"/>
    </source>
</evidence>
<dbReference type="PANTHER" id="PTHR44809:SF1">
    <property type="entry name" value="PROTEIN O-MANNOSYL-TRANSFERASE TMTC1"/>
    <property type="match status" value="1"/>
</dbReference>
<reference evidence="2 3" key="1">
    <citation type="submission" date="2019-01" db="EMBL/GenBank/DDBJ databases">
        <authorList>
            <person name="Sayadi A."/>
        </authorList>
    </citation>
    <scope>NUCLEOTIDE SEQUENCE [LARGE SCALE GENOMIC DNA]</scope>
</reference>
<dbReference type="EMBL" id="CAACVG010005035">
    <property type="protein sequence ID" value="VEN38891.1"/>
    <property type="molecule type" value="Genomic_DNA"/>
</dbReference>
<keyword evidence="3" id="KW-1185">Reference proteome</keyword>
<sequence>MKRKLLSHPSTSQESKEATKSPSTWPLYAFISTVSAACYANGLSGDFVHDDIPAVAGNRDVVGGRPIAEILVNDFWGTPMAHADSHKSYRPLTTITFRKKCLMP</sequence>
<dbReference type="PANTHER" id="PTHR44809">
    <property type="match status" value="1"/>
</dbReference>
<gene>
    <name evidence="2" type="ORF">CALMAC_LOCUS3625</name>
</gene>
<feature type="region of interest" description="Disordered" evidence="1">
    <location>
        <begin position="1"/>
        <end position="22"/>
    </location>
</feature>
<dbReference type="Proteomes" id="UP000410492">
    <property type="component" value="Unassembled WGS sequence"/>
</dbReference>
<evidence type="ECO:0000313" key="2">
    <source>
        <dbReference type="EMBL" id="VEN38891.1"/>
    </source>
</evidence>
<dbReference type="OrthoDB" id="1658288at2759"/>
<dbReference type="AlphaFoldDB" id="A0A653BUA3"/>
<name>A0A653BUA3_CALMS</name>
<evidence type="ECO:0000256" key="1">
    <source>
        <dbReference type="SAM" id="MobiDB-lite"/>
    </source>
</evidence>
<accession>A0A653BUA3</accession>
<organism evidence="2 3">
    <name type="scientific">Callosobruchus maculatus</name>
    <name type="common">Southern cowpea weevil</name>
    <name type="synonym">Pulse bruchid</name>
    <dbReference type="NCBI Taxonomy" id="64391"/>
    <lineage>
        <taxon>Eukaryota</taxon>
        <taxon>Metazoa</taxon>
        <taxon>Ecdysozoa</taxon>
        <taxon>Arthropoda</taxon>
        <taxon>Hexapoda</taxon>
        <taxon>Insecta</taxon>
        <taxon>Pterygota</taxon>
        <taxon>Neoptera</taxon>
        <taxon>Endopterygota</taxon>
        <taxon>Coleoptera</taxon>
        <taxon>Polyphaga</taxon>
        <taxon>Cucujiformia</taxon>
        <taxon>Chrysomeloidea</taxon>
        <taxon>Chrysomelidae</taxon>
        <taxon>Bruchinae</taxon>
        <taxon>Bruchini</taxon>
        <taxon>Callosobruchus</taxon>
    </lineage>
</organism>
<evidence type="ECO:0000313" key="3">
    <source>
        <dbReference type="Proteomes" id="UP000410492"/>
    </source>
</evidence>
<proteinExistence type="predicted"/>
<protein>
    <recommendedName>
        <fullName evidence="4">Transmembrane and TPR repeat-containing protein 3</fullName>
    </recommendedName>
</protein>
<dbReference type="InterPro" id="IPR052943">
    <property type="entry name" value="TMTC_O-mannosyl-trnsfr"/>
</dbReference>